<feature type="transmembrane region" description="Helical" evidence="3">
    <location>
        <begin position="6"/>
        <end position="27"/>
    </location>
</feature>
<dbReference type="PANTHER" id="PTHR24320">
    <property type="entry name" value="RETINOL DEHYDROGENASE"/>
    <property type="match status" value="1"/>
</dbReference>
<accession>A0A9Q9DQE3</accession>
<dbReference type="AlphaFoldDB" id="A0A9Q9DQE3"/>
<evidence type="ECO:0000256" key="3">
    <source>
        <dbReference type="SAM" id="Phobius"/>
    </source>
</evidence>
<keyword evidence="2" id="KW-0560">Oxidoreductase</keyword>
<reference evidence="4" key="1">
    <citation type="submission" date="2021-12" db="EMBL/GenBank/DDBJ databases">
        <title>Curvularia clavata genome.</title>
        <authorList>
            <person name="Cao Y."/>
        </authorList>
    </citation>
    <scope>NUCLEOTIDE SEQUENCE</scope>
    <source>
        <strain evidence="4">Yc1106</strain>
    </source>
</reference>
<sequence length="380" mass="42003">MASPSLYLSFFSSAFSSVFTLFFARLFKPQTVPQRDLTGQTAIVTGSNSGIGLWIAIQLARQGADVCLACRNQEKGDAAVSFIQSQLNNNSNSSSGQVNGAGVRPGNVFCWKVDFSDMESVHAFCSRWNAQGTEIDMLVHNAGIADAPVGGRRYNEKGRDVVYVTNVIGSVLMTHLLEQRLSRNARVVFTSSGGSYNGLNSFLLPRPPRLDEASRNVVVRVWRSIKKALGIKDSAAVVYGQTKAHQILFAALLQKHFSASQGTNRTAHAFAPGFTQSAIFNKFEMTWRTWLYDPVFSMLRLTEKLVATDTDEGAKTGAWLAACGSEKGVEGGRYWEWMRKEVSVVDFSRAKMGEEAFMKKAKDVWKEWEMDAGCKWDLAI</sequence>
<dbReference type="VEuPathDB" id="FungiDB:yc1106_02776"/>
<evidence type="ECO:0000313" key="4">
    <source>
        <dbReference type="EMBL" id="USP75502.1"/>
    </source>
</evidence>
<gene>
    <name evidence="4" type="ORF">yc1106_02776</name>
</gene>
<keyword evidence="3" id="KW-0472">Membrane</keyword>
<dbReference type="GO" id="GO:0016491">
    <property type="term" value="F:oxidoreductase activity"/>
    <property type="evidence" value="ECO:0007669"/>
    <property type="project" value="UniProtKB-KW"/>
</dbReference>
<keyword evidence="3" id="KW-1133">Transmembrane helix</keyword>
<dbReference type="InterPro" id="IPR036291">
    <property type="entry name" value="NAD(P)-bd_dom_sf"/>
</dbReference>
<name>A0A9Q9DQE3_CURCL</name>
<dbReference type="OrthoDB" id="542013at2759"/>
<evidence type="ECO:0000313" key="5">
    <source>
        <dbReference type="Proteomes" id="UP001056012"/>
    </source>
</evidence>
<evidence type="ECO:0000256" key="2">
    <source>
        <dbReference type="ARBA" id="ARBA00023002"/>
    </source>
</evidence>
<dbReference type="EMBL" id="CP089275">
    <property type="protein sequence ID" value="USP75502.1"/>
    <property type="molecule type" value="Genomic_DNA"/>
</dbReference>
<keyword evidence="5" id="KW-1185">Reference proteome</keyword>
<dbReference type="InterPro" id="IPR002347">
    <property type="entry name" value="SDR_fam"/>
</dbReference>
<evidence type="ECO:0000256" key="1">
    <source>
        <dbReference type="ARBA" id="ARBA00006484"/>
    </source>
</evidence>
<keyword evidence="3" id="KW-0812">Transmembrane</keyword>
<organism evidence="4 5">
    <name type="scientific">Curvularia clavata</name>
    <dbReference type="NCBI Taxonomy" id="95742"/>
    <lineage>
        <taxon>Eukaryota</taxon>
        <taxon>Fungi</taxon>
        <taxon>Dikarya</taxon>
        <taxon>Ascomycota</taxon>
        <taxon>Pezizomycotina</taxon>
        <taxon>Dothideomycetes</taxon>
        <taxon>Pleosporomycetidae</taxon>
        <taxon>Pleosporales</taxon>
        <taxon>Pleosporineae</taxon>
        <taxon>Pleosporaceae</taxon>
        <taxon>Curvularia</taxon>
    </lineage>
</organism>
<dbReference type="Proteomes" id="UP001056012">
    <property type="component" value="Chromosome 2"/>
</dbReference>
<dbReference type="SUPFAM" id="SSF51735">
    <property type="entry name" value="NAD(P)-binding Rossmann-fold domains"/>
    <property type="match status" value="1"/>
</dbReference>
<proteinExistence type="inferred from homology"/>
<evidence type="ECO:0008006" key="6">
    <source>
        <dbReference type="Google" id="ProtNLM"/>
    </source>
</evidence>
<protein>
    <recommendedName>
        <fullName evidence="6">NAD(P)-binding protein</fullName>
    </recommendedName>
</protein>
<comment type="similarity">
    <text evidence="1">Belongs to the short-chain dehydrogenases/reductases (SDR) family.</text>
</comment>
<dbReference type="PANTHER" id="PTHR24320:SF152">
    <property type="entry name" value="SHORT-CHAIN DEHYDROGENASE_REDUCTASE FAMILY PROTEIN"/>
    <property type="match status" value="1"/>
</dbReference>
<dbReference type="Gene3D" id="3.40.50.720">
    <property type="entry name" value="NAD(P)-binding Rossmann-like Domain"/>
    <property type="match status" value="1"/>
</dbReference>
<dbReference type="Pfam" id="PF00106">
    <property type="entry name" value="adh_short"/>
    <property type="match status" value="1"/>
</dbReference>